<dbReference type="GO" id="GO:0004340">
    <property type="term" value="F:glucokinase activity"/>
    <property type="evidence" value="ECO:0007669"/>
    <property type="project" value="TreeGrafter"/>
</dbReference>
<keyword evidence="5 6" id="KW-0067">ATP-binding</keyword>
<dbReference type="PROSITE" id="PS51748">
    <property type="entry name" value="HEXOKINASE_2"/>
    <property type="match status" value="1"/>
</dbReference>
<dbReference type="SUPFAM" id="SSF53067">
    <property type="entry name" value="Actin-like ATPase domain"/>
    <property type="match status" value="2"/>
</dbReference>
<reference evidence="9 10" key="1">
    <citation type="journal article" date="2014" name="PLoS ONE">
        <title>De novo Genome Assembly of the Fungal Plant Pathogen Pyrenophora semeniperda.</title>
        <authorList>
            <person name="Soliai M.M."/>
            <person name="Meyer S.E."/>
            <person name="Udall J.A."/>
            <person name="Elzinga D.E."/>
            <person name="Hermansen R.A."/>
            <person name="Bodily P.M."/>
            <person name="Hart A.A."/>
            <person name="Coleman C.E."/>
        </authorList>
    </citation>
    <scope>NUCLEOTIDE SEQUENCE [LARGE SCALE GENOMIC DNA]</scope>
    <source>
        <strain evidence="9 10">CCB06</strain>
        <tissue evidence="9">Mycelium</tissue>
    </source>
</reference>
<dbReference type="GO" id="GO:0006006">
    <property type="term" value="P:glucose metabolic process"/>
    <property type="evidence" value="ECO:0007669"/>
    <property type="project" value="TreeGrafter"/>
</dbReference>
<evidence type="ECO:0000256" key="4">
    <source>
        <dbReference type="ARBA" id="ARBA00022777"/>
    </source>
</evidence>
<dbReference type="Gene3D" id="3.40.367.20">
    <property type="match status" value="1"/>
</dbReference>
<dbReference type="GO" id="GO:0006096">
    <property type="term" value="P:glycolytic process"/>
    <property type="evidence" value="ECO:0007669"/>
    <property type="project" value="UniProtKB-UniPathway"/>
</dbReference>
<gene>
    <name evidence="9" type="ORF">GMOD_00007604</name>
</gene>
<dbReference type="PANTHER" id="PTHR19443">
    <property type="entry name" value="HEXOKINASE"/>
    <property type="match status" value="1"/>
</dbReference>
<dbReference type="GO" id="GO:0008865">
    <property type="term" value="F:fructokinase activity"/>
    <property type="evidence" value="ECO:0007669"/>
    <property type="project" value="TreeGrafter"/>
</dbReference>
<dbReference type="OrthoDB" id="419537at2759"/>
<comment type="similarity">
    <text evidence="1 6">Belongs to the hexokinase family.</text>
</comment>
<evidence type="ECO:0000256" key="6">
    <source>
        <dbReference type="RuleBase" id="RU362007"/>
    </source>
</evidence>
<dbReference type="GO" id="GO:0006013">
    <property type="term" value="P:mannose metabolic process"/>
    <property type="evidence" value="ECO:0007669"/>
    <property type="project" value="TreeGrafter"/>
</dbReference>
<dbReference type="EMBL" id="KE747833">
    <property type="protein sequence ID" value="RMZ72595.1"/>
    <property type="molecule type" value="Genomic_DNA"/>
</dbReference>
<dbReference type="AlphaFoldDB" id="A0A3M7MDL9"/>
<proteinExistence type="inferred from homology"/>
<dbReference type="Gene3D" id="3.30.420.40">
    <property type="match status" value="1"/>
</dbReference>
<evidence type="ECO:0000259" key="7">
    <source>
        <dbReference type="Pfam" id="PF00349"/>
    </source>
</evidence>
<sequence>MEALTGFINTKTLLHLSQRFSATYTDLAKTSTEHFLVTPVTALPTGKEKGRFLSIDVGGTNLRVGFVELMGEPDGGAESERGRSSTVGENVFAQIKRSHDKNWPIGDHLKMDQAEDLFAWIGDCIAEVVKGALEEEEAGEDIRLRLGDEILLGITFSFPMAQTRLSEATLLPMGKGFAITSDLNLGKMLLAGYARHCEVGDSPSKQALPKIKVAAITNDTVATFASLAYAVKASPNSRVAMGLIVGTGTNATVPMKLSSLHPAKRDSLPNPDAVDTVVINTEWTIRGTDKPLIELNIKTPWDLTLDANSDAPGFQPFEYMTSGRYLGEIVRLVFLNVVSGESDAAIPPSLQKRNALPTRFLSEVVARKGGRIVQGELESRYPEPSSSEDPFWTVDRVEMIRDIAEAVQQRSSALVAAACVGLLHCVGDIALDESQKPSNGAHAKGKRDIEELVIAYAGGTISQYPKWLQTCQQWIDILVEEGSSANASKQVTLKEAKDGGIIGAGVLAGMTDEIA</sequence>
<dbReference type="InterPro" id="IPR022673">
    <property type="entry name" value="Hexokinase_C"/>
</dbReference>
<dbReference type="GO" id="GO:0019158">
    <property type="term" value="F:mannokinase activity"/>
    <property type="evidence" value="ECO:0007669"/>
    <property type="project" value="TreeGrafter"/>
</dbReference>
<evidence type="ECO:0000256" key="5">
    <source>
        <dbReference type="ARBA" id="ARBA00022840"/>
    </source>
</evidence>
<dbReference type="GO" id="GO:0005829">
    <property type="term" value="C:cytosol"/>
    <property type="evidence" value="ECO:0007669"/>
    <property type="project" value="TreeGrafter"/>
</dbReference>
<feature type="domain" description="Hexokinase N-terminal" evidence="7">
    <location>
        <begin position="8"/>
        <end position="229"/>
    </location>
</feature>
<dbReference type="GO" id="GO:0005739">
    <property type="term" value="C:mitochondrion"/>
    <property type="evidence" value="ECO:0007669"/>
    <property type="project" value="TreeGrafter"/>
</dbReference>
<name>A0A3M7MDL9_9PLEO</name>
<organism evidence="9 10">
    <name type="scientific">Pyrenophora seminiperda CCB06</name>
    <dbReference type="NCBI Taxonomy" id="1302712"/>
    <lineage>
        <taxon>Eukaryota</taxon>
        <taxon>Fungi</taxon>
        <taxon>Dikarya</taxon>
        <taxon>Ascomycota</taxon>
        <taxon>Pezizomycotina</taxon>
        <taxon>Dothideomycetes</taxon>
        <taxon>Pleosporomycetidae</taxon>
        <taxon>Pleosporales</taxon>
        <taxon>Pleosporineae</taxon>
        <taxon>Pleosporaceae</taxon>
        <taxon>Pyrenophora</taxon>
    </lineage>
</organism>
<dbReference type="InterPro" id="IPR043129">
    <property type="entry name" value="ATPase_NBD"/>
</dbReference>
<dbReference type="PRINTS" id="PR00475">
    <property type="entry name" value="HEXOKINASE"/>
</dbReference>
<evidence type="ECO:0000256" key="2">
    <source>
        <dbReference type="ARBA" id="ARBA00022679"/>
    </source>
</evidence>
<dbReference type="PANTHER" id="PTHR19443:SF29">
    <property type="entry name" value="PHOSPHOTRANSFERASE"/>
    <property type="match status" value="1"/>
</dbReference>
<dbReference type="UniPathway" id="UPA00109">
    <property type="reaction ID" value="UER00180"/>
</dbReference>
<dbReference type="GO" id="GO:0005536">
    <property type="term" value="F:D-glucose binding"/>
    <property type="evidence" value="ECO:0007669"/>
    <property type="project" value="InterPro"/>
</dbReference>
<evidence type="ECO:0000256" key="3">
    <source>
        <dbReference type="ARBA" id="ARBA00022741"/>
    </source>
</evidence>
<evidence type="ECO:0000259" key="8">
    <source>
        <dbReference type="Pfam" id="PF03727"/>
    </source>
</evidence>
<dbReference type="CDD" id="cd24000">
    <property type="entry name" value="ASKHA_NBD_HK"/>
    <property type="match status" value="1"/>
</dbReference>
<evidence type="ECO:0000313" key="9">
    <source>
        <dbReference type="EMBL" id="RMZ72595.1"/>
    </source>
</evidence>
<keyword evidence="10" id="KW-1185">Reference proteome</keyword>
<keyword evidence="3 6" id="KW-0547">Nucleotide-binding</keyword>
<feature type="domain" description="Hexokinase C-terminal" evidence="8">
    <location>
        <begin position="241"/>
        <end position="509"/>
    </location>
</feature>
<dbReference type="GO" id="GO:0001678">
    <property type="term" value="P:intracellular glucose homeostasis"/>
    <property type="evidence" value="ECO:0007669"/>
    <property type="project" value="InterPro"/>
</dbReference>
<keyword evidence="6" id="KW-0324">Glycolysis</keyword>
<dbReference type="Pfam" id="PF00349">
    <property type="entry name" value="Hexokinase_1"/>
    <property type="match status" value="1"/>
</dbReference>
<evidence type="ECO:0000313" key="10">
    <source>
        <dbReference type="Proteomes" id="UP000265663"/>
    </source>
</evidence>
<dbReference type="InterPro" id="IPR022672">
    <property type="entry name" value="Hexokinase_N"/>
</dbReference>
<protein>
    <recommendedName>
        <fullName evidence="6">Phosphotransferase</fullName>
        <ecNumber evidence="6">2.7.1.-</ecNumber>
    </recommendedName>
</protein>
<keyword evidence="4 6" id="KW-0418">Kinase</keyword>
<dbReference type="EC" id="2.7.1.-" evidence="6"/>
<keyword evidence="2 6" id="KW-0808">Transferase</keyword>
<dbReference type="Proteomes" id="UP000265663">
    <property type="component" value="Unassembled WGS sequence"/>
</dbReference>
<dbReference type="Pfam" id="PF03727">
    <property type="entry name" value="Hexokinase_2"/>
    <property type="match status" value="1"/>
</dbReference>
<dbReference type="GO" id="GO:0005524">
    <property type="term" value="F:ATP binding"/>
    <property type="evidence" value="ECO:0007669"/>
    <property type="project" value="UniProtKB-UniRule"/>
</dbReference>
<dbReference type="InterPro" id="IPR001312">
    <property type="entry name" value="Hexokinase"/>
</dbReference>
<accession>A0A3M7MDL9</accession>
<evidence type="ECO:0000256" key="1">
    <source>
        <dbReference type="ARBA" id="ARBA00009225"/>
    </source>
</evidence>